<proteinExistence type="predicted"/>
<protein>
    <submittedName>
        <fullName evidence="6">Transcriptional regulatory protein RcsB</fullName>
    </submittedName>
</protein>
<dbReference type="PRINTS" id="PR00038">
    <property type="entry name" value="HTHLUXR"/>
</dbReference>
<dbReference type="InterPro" id="IPR016032">
    <property type="entry name" value="Sig_transdc_resp-reg_C-effctor"/>
</dbReference>
<feature type="domain" description="Response regulatory" evidence="5">
    <location>
        <begin position="5"/>
        <end position="125"/>
    </location>
</feature>
<dbReference type="GO" id="GO:0000160">
    <property type="term" value="P:phosphorelay signal transduction system"/>
    <property type="evidence" value="ECO:0007669"/>
    <property type="project" value="InterPro"/>
</dbReference>
<dbReference type="SUPFAM" id="SSF52172">
    <property type="entry name" value="CheY-like"/>
    <property type="match status" value="1"/>
</dbReference>
<dbReference type="Pfam" id="PF00072">
    <property type="entry name" value="Response_reg"/>
    <property type="match status" value="1"/>
</dbReference>
<evidence type="ECO:0000259" key="5">
    <source>
        <dbReference type="PROSITE" id="PS50110"/>
    </source>
</evidence>
<sequence>METLNVIIADDHPIVLFGLRELIKGDARFRVIGEAMSSSALVKLLQEQPVHVVITDYNMPDDSSYGDGLKLIDYLIRNFPQIQVLVLTMISTPTVHARLLDMGVVGVIQKRHMHTEIERALGAIFLRRQYRGSQWDAQSGGESALDEDHRFASLSFKEREILRLFVTGKTVGEIARSLNRSPKTISTQKMSAMRKLELNSDQELMTYCMANRYFS</sequence>
<evidence type="ECO:0000256" key="2">
    <source>
        <dbReference type="ARBA" id="ARBA00023125"/>
    </source>
</evidence>
<dbReference type="GO" id="GO:0006355">
    <property type="term" value="P:regulation of DNA-templated transcription"/>
    <property type="evidence" value="ECO:0007669"/>
    <property type="project" value="InterPro"/>
</dbReference>
<dbReference type="Gene3D" id="3.40.50.2300">
    <property type="match status" value="1"/>
</dbReference>
<name>A0A6S7FML7_9BURK</name>
<dbReference type="Proteomes" id="UP000494183">
    <property type="component" value="Unassembled WGS sequence"/>
</dbReference>
<dbReference type="InterPro" id="IPR051015">
    <property type="entry name" value="EvgA-like"/>
</dbReference>
<evidence type="ECO:0000313" key="7">
    <source>
        <dbReference type="Proteomes" id="UP000494183"/>
    </source>
</evidence>
<dbReference type="InterPro" id="IPR001789">
    <property type="entry name" value="Sig_transdc_resp-reg_receiver"/>
</dbReference>
<evidence type="ECO:0000256" key="1">
    <source>
        <dbReference type="ARBA" id="ARBA00022553"/>
    </source>
</evidence>
<evidence type="ECO:0000259" key="4">
    <source>
        <dbReference type="PROSITE" id="PS50043"/>
    </source>
</evidence>
<dbReference type="PROSITE" id="PS50110">
    <property type="entry name" value="RESPONSE_REGULATORY"/>
    <property type="match status" value="1"/>
</dbReference>
<dbReference type="CDD" id="cd06170">
    <property type="entry name" value="LuxR_C_like"/>
    <property type="match status" value="1"/>
</dbReference>
<feature type="modified residue" description="4-aspartylphosphate" evidence="3">
    <location>
        <position position="56"/>
    </location>
</feature>
<organism evidence="6 7">
    <name type="scientific">Achromobacter insolitus</name>
    <dbReference type="NCBI Taxonomy" id="217204"/>
    <lineage>
        <taxon>Bacteria</taxon>
        <taxon>Pseudomonadati</taxon>
        <taxon>Pseudomonadota</taxon>
        <taxon>Betaproteobacteria</taxon>
        <taxon>Burkholderiales</taxon>
        <taxon>Alcaligenaceae</taxon>
        <taxon>Achromobacter</taxon>
    </lineage>
</organism>
<dbReference type="SUPFAM" id="SSF46894">
    <property type="entry name" value="C-terminal effector domain of the bipartite response regulators"/>
    <property type="match status" value="1"/>
</dbReference>
<feature type="domain" description="HTH luxR-type" evidence="4">
    <location>
        <begin position="147"/>
        <end position="212"/>
    </location>
</feature>
<evidence type="ECO:0000313" key="6">
    <source>
        <dbReference type="EMBL" id="CAB3939912.1"/>
    </source>
</evidence>
<dbReference type="GO" id="GO:0003677">
    <property type="term" value="F:DNA binding"/>
    <property type="evidence" value="ECO:0007669"/>
    <property type="project" value="UniProtKB-KW"/>
</dbReference>
<dbReference type="InterPro" id="IPR036388">
    <property type="entry name" value="WH-like_DNA-bd_sf"/>
</dbReference>
<dbReference type="PANTHER" id="PTHR45566:SF1">
    <property type="entry name" value="HTH-TYPE TRANSCRIPTIONAL REGULATOR YHJB-RELATED"/>
    <property type="match status" value="1"/>
</dbReference>
<dbReference type="Pfam" id="PF00196">
    <property type="entry name" value="GerE"/>
    <property type="match status" value="1"/>
</dbReference>
<keyword evidence="1 3" id="KW-0597">Phosphoprotein</keyword>
<keyword evidence="7" id="KW-1185">Reference proteome</keyword>
<dbReference type="GeneID" id="92766235"/>
<dbReference type="InterPro" id="IPR058245">
    <property type="entry name" value="NreC/VraR/RcsB-like_REC"/>
</dbReference>
<dbReference type="RefSeq" id="WP_076816087.1">
    <property type="nucleotide sequence ID" value="NZ_CADIJK010000013.1"/>
</dbReference>
<gene>
    <name evidence="6" type="primary">rcsB_2</name>
    <name evidence="6" type="ORF">LMG6000_06318</name>
</gene>
<dbReference type="PROSITE" id="PS50043">
    <property type="entry name" value="HTH_LUXR_2"/>
    <property type="match status" value="1"/>
</dbReference>
<dbReference type="KEGG" id="ais:BUW96_20540"/>
<accession>A0A6S7FML7</accession>
<dbReference type="PANTHER" id="PTHR45566">
    <property type="entry name" value="HTH-TYPE TRANSCRIPTIONAL REGULATOR YHJB-RELATED"/>
    <property type="match status" value="1"/>
</dbReference>
<keyword evidence="2" id="KW-0238">DNA-binding</keyword>
<evidence type="ECO:0000256" key="3">
    <source>
        <dbReference type="PROSITE-ProRule" id="PRU00169"/>
    </source>
</evidence>
<dbReference type="PROSITE" id="PS00622">
    <property type="entry name" value="HTH_LUXR_1"/>
    <property type="match status" value="1"/>
</dbReference>
<dbReference type="InterPro" id="IPR011006">
    <property type="entry name" value="CheY-like_superfamily"/>
</dbReference>
<dbReference type="InterPro" id="IPR000792">
    <property type="entry name" value="Tscrpt_reg_LuxR_C"/>
</dbReference>
<dbReference type="SMART" id="SM00421">
    <property type="entry name" value="HTH_LUXR"/>
    <property type="match status" value="1"/>
</dbReference>
<dbReference type="Gene3D" id="1.10.10.10">
    <property type="entry name" value="Winged helix-like DNA-binding domain superfamily/Winged helix DNA-binding domain"/>
    <property type="match status" value="1"/>
</dbReference>
<dbReference type="AlphaFoldDB" id="A0A6S7FML7"/>
<dbReference type="CDD" id="cd17535">
    <property type="entry name" value="REC_NarL-like"/>
    <property type="match status" value="1"/>
</dbReference>
<reference evidence="6 7" key="1">
    <citation type="submission" date="2020-04" db="EMBL/GenBank/DDBJ databases">
        <authorList>
            <person name="De Canck E."/>
        </authorList>
    </citation>
    <scope>NUCLEOTIDE SEQUENCE [LARGE SCALE GENOMIC DNA]</scope>
    <source>
        <strain evidence="6 7">LMG 6000</strain>
    </source>
</reference>
<dbReference type="SMART" id="SM00448">
    <property type="entry name" value="REC"/>
    <property type="match status" value="1"/>
</dbReference>
<dbReference type="EMBL" id="CADILH010000016">
    <property type="protein sequence ID" value="CAB3939912.1"/>
    <property type="molecule type" value="Genomic_DNA"/>
</dbReference>